<evidence type="ECO:0000313" key="8">
    <source>
        <dbReference type="EMBL" id="PPR04042.1"/>
    </source>
</evidence>
<comment type="subcellular location">
    <subcellularLocation>
        <location evidence="1">Membrane</location>
        <topology evidence="1">Multi-pass membrane protein</topology>
    </subcellularLocation>
</comment>
<evidence type="ECO:0000256" key="5">
    <source>
        <dbReference type="ARBA" id="ARBA00023136"/>
    </source>
</evidence>
<feature type="compositionally biased region" description="Polar residues" evidence="6">
    <location>
        <begin position="308"/>
        <end position="317"/>
    </location>
</feature>
<dbReference type="FunCoup" id="A0A409YM01">
    <property type="interactions" value="83"/>
</dbReference>
<keyword evidence="4 7" id="KW-1133">Transmembrane helix</keyword>
<dbReference type="PANTHER" id="PTHR13144">
    <property type="entry name" value="TEX261 PROTEIN"/>
    <property type="match status" value="1"/>
</dbReference>
<evidence type="ECO:0000256" key="1">
    <source>
        <dbReference type="ARBA" id="ARBA00004141"/>
    </source>
</evidence>
<comment type="similarity">
    <text evidence="2">Belongs to the SVP26 family.</text>
</comment>
<feature type="region of interest" description="Disordered" evidence="6">
    <location>
        <begin position="210"/>
        <end position="317"/>
    </location>
</feature>
<dbReference type="GO" id="GO:0006888">
    <property type="term" value="P:endoplasmic reticulum to Golgi vesicle-mediated transport"/>
    <property type="evidence" value="ECO:0007669"/>
    <property type="project" value="InterPro"/>
</dbReference>
<evidence type="ECO:0000256" key="3">
    <source>
        <dbReference type="ARBA" id="ARBA00022692"/>
    </source>
</evidence>
<keyword evidence="3 7" id="KW-0812">Transmembrane</keyword>
<evidence type="ECO:0000256" key="4">
    <source>
        <dbReference type="ARBA" id="ARBA00022989"/>
    </source>
</evidence>
<comment type="caution">
    <text evidence="8">The sequence shown here is derived from an EMBL/GenBank/DDBJ whole genome shotgun (WGS) entry which is preliminary data.</text>
</comment>
<evidence type="ECO:0008006" key="10">
    <source>
        <dbReference type="Google" id="ProtNLM"/>
    </source>
</evidence>
<dbReference type="Proteomes" id="UP000284842">
    <property type="component" value="Unassembled WGS sequence"/>
</dbReference>
<reference evidence="8 9" key="1">
    <citation type="journal article" date="2018" name="Evol. Lett.">
        <title>Horizontal gene cluster transfer increased hallucinogenic mushroom diversity.</title>
        <authorList>
            <person name="Reynolds H.T."/>
            <person name="Vijayakumar V."/>
            <person name="Gluck-Thaler E."/>
            <person name="Korotkin H.B."/>
            <person name="Matheny P.B."/>
            <person name="Slot J.C."/>
        </authorList>
    </citation>
    <scope>NUCLEOTIDE SEQUENCE [LARGE SCALE GENOMIC DNA]</scope>
    <source>
        <strain evidence="8 9">2629</strain>
    </source>
</reference>
<dbReference type="AlphaFoldDB" id="A0A409YM01"/>
<dbReference type="PANTHER" id="PTHR13144:SF0">
    <property type="entry name" value="PROTEIN TEX261"/>
    <property type="match status" value="1"/>
</dbReference>
<feature type="transmembrane region" description="Helical" evidence="7">
    <location>
        <begin position="88"/>
        <end position="117"/>
    </location>
</feature>
<dbReference type="GO" id="GO:0000139">
    <property type="term" value="C:Golgi membrane"/>
    <property type="evidence" value="ECO:0007669"/>
    <property type="project" value="TreeGrafter"/>
</dbReference>
<dbReference type="GO" id="GO:0030134">
    <property type="term" value="C:COPII-coated ER to Golgi transport vesicle"/>
    <property type="evidence" value="ECO:0007669"/>
    <property type="project" value="TreeGrafter"/>
</dbReference>
<dbReference type="OrthoDB" id="28257at2759"/>
<name>A0A409YM01_9AGAR</name>
<evidence type="ECO:0000256" key="6">
    <source>
        <dbReference type="SAM" id="MobiDB-lite"/>
    </source>
</evidence>
<proteinExistence type="inferred from homology"/>
<organism evidence="8 9">
    <name type="scientific">Panaeolus cyanescens</name>
    <dbReference type="NCBI Taxonomy" id="181874"/>
    <lineage>
        <taxon>Eukaryota</taxon>
        <taxon>Fungi</taxon>
        <taxon>Dikarya</taxon>
        <taxon>Basidiomycota</taxon>
        <taxon>Agaricomycotina</taxon>
        <taxon>Agaricomycetes</taxon>
        <taxon>Agaricomycetidae</taxon>
        <taxon>Agaricales</taxon>
        <taxon>Agaricineae</taxon>
        <taxon>Galeropsidaceae</taxon>
        <taxon>Panaeolus</taxon>
    </lineage>
</organism>
<dbReference type="GO" id="GO:0005789">
    <property type="term" value="C:endoplasmic reticulum membrane"/>
    <property type="evidence" value="ECO:0007669"/>
    <property type="project" value="TreeGrafter"/>
</dbReference>
<dbReference type="Pfam" id="PF04148">
    <property type="entry name" value="Erv26"/>
    <property type="match status" value="1"/>
</dbReference>
<gene>
    <name evidence="8" type="ORF">CVT24_010617</name>
</gene>
<keyword evidence="5 7" id="KW-0472">Membrane</keyword>
<evidence type="ECO:0000313" key="9">
    <source>
        <dbReference type="Proteomes" id="UP000284842"/>
    </source>
</evidence>
<feature type="transmembrane region" description="Helical" evidence="7">
    <location>
        <begin position="138"/>
        <end position="161"/>
    </location>
</feature>
<feature type="transmembrane region" description="Helical" evidence="7">
    <location>
        <begin position="49"/>
        <end position="68"/>
    </location>
</feature>
<dbReference type="InParanoid" id="A0A409YM01"/>
<dbReference type="GO" id="GO:0097020">
    <property type="term" value="F:COPII receptor activity"/>
    <property type="evidence" value="ECO:0007669"/>
    <property type="project" value="InterPro"/>
</dbReference>
<dbReference type="EMBL" id="NHTK01000995">
    <property type="protein sequence ID" value="PPR04042.1"/>
    <property type="molecule type" value="Genomic_DNA"/>
</dbReference>
<sequence length="317" mass="35158">MGLLYYISYLAVVAAFAFVTLSLASGLLYVSELIEEHSRVAKLVGQRSIYFIIVLHVLFYFTDSLPLLQTLFSIACHVVYLQNFSSTWPLISLTSISFLASCVLVVSDHFIWFFYFARLSSDARYLRTYRGIHTPAPNFLEIASFFGICVWFTPLFLFLSLSANDNALPLTTAEPSSPNGTTPFVHTAPERVSLIRQILSYISFDSVPRLRPRPSRKDTSEGIIAPRSPAMRPHSPLPHVASSPSLRPDMYPVAPPRSPGARVQEIDVDVNLSPGPSAGFRLNNPPGRRPQPTRTSSDSFGLGISMRRTGSQVAKDD</sequence>
<protein>
    <recommendedName>
        <fullName evidence="10">DUF396-domain-containing protein</fullName>
    </recommendedName>
</protein>
<keyword evidence="9" id="KW-1185">Reference proteome</keyword>
<accession>A0A409YM01</accession>
<dbReference type="InterPro" id="IPR007277">
    <property type="entry name" value="Svp26/Tex261"/>
</dbReference>
<evidence type="ECO:0000256" key="7">
    <source>
        <dbReference type="SAM" id="Phobius"/>
    </source>
</evidence>
<feature type="transmembrane region" description="Helical" evidence="7">
    <location>
        <begin position="6"/>
        <end position="29"/>
    </location>
</feature>
<evidence type="ECO:0000256" key="2">
    <source>
        <dbReference type="ARBA" id="ARBA00008096"/>
    </source>
</evidence>